<accession>A0A4R7BEI5</accession>
<proteinExistence type="predicted"/>
<dbReference type="Proteomes" id="UP000295611">
    <property type="component" value="Unassembled WGS sequence"/>
</dbReference>
<dbReference type="RefSeq" id="WP_166642131.1">
    <property type="nucleotide sequence ID" value="NZ_SNZP01000002.1"/>
</dbReference>
<dbReference type="EMBL" id="SNZP01000002">
    <property type="protein sequence ID" value="TDR82176.1"/>
    <property type="molecule type" value="Genomic_DNA"/>
</dbReference>
<evidence type="ECO:0000313" key="1">
    <source>
        <dbReference type="EMBL" id="TDR82176.1"/>
    </source>
</evidence>
<organism evidence="1 2">
    <name type="scientific">Paludibacterium purpuratum</name>
    <dbReference type="NCBI Taxonomy" id="1144873"/>
    <lineage>
        <taxon>Bacteria</taxon>
        <taxon>Pseudomonadati</taxon>
        <taxon>Pseudomonadota</taxon>
        <taxon>Betaproteobacteria</taxon>
        <taxon>Neisseriales</taxon>
        <taxon>Chromobacteriaceae</taxon>
        <taxon>Paludibacterium</taxon>
    </lineage>
</organism>
<dbReference type="AlphaFoldDB" id="A0A4R7BEI5"/>
<name>A0A4R7BEI5_9NEIS</name>
<sequence>MSKVILHPACSHSPAAVRAVEQATGLVAIRTRGGPRVIQLVKPATTKEVA</sequence>
<evidence type="ECO:0000313" key="2">
    <source>
        <dbReference type="Proteomes" id="UP000295611"/>
    </source>
</evidence>
<gene>
    <name evidence="1" type="ORF">DFP86_102290</name>
</gene>
<keyword evidence="2" id="KW-1185">Reference proteome</keyword>
<protein>
    <submittedName>
        <fullName evidence="1">Uncharacterized protein</fullName>
    </submittedName>
</protein>
<reference evidence="1 2" key="1">
    <citation type="submission" date="2019-03" db="EMBL/GenBank/DDBJ databases">
        <title>Genomic Encyclopedia of Type Strains, Phase III (KMG-III): the genomes of soil and plant-associated and newly described type strains.</title>
        <authorList>
            <person name="Whitman W."/>
        </authorList>
    </citation>
    <scope>NUCLEOTIDE SEQUENCE [LARGE SCALE GENOMIC DNA]</scope>
    <source>
        <strain evidence="1 2">CECT 8976</strain>
    </source>
</reference>
<comment type="caution">
    <text evidence="1">The sequence shown here is derived from an EMBL/GenBank/DDBJ whole genome shotgun (WGS) entry which is preliminary data.</text>
</comment>